<reference evidence="1 2" key="1">
    <citation type="submission" date="2014-10" db="EMBL/GenBank/DDBJ databases">
        <title>Pedobacter Kyungheensis.</title>
        <authorList>
            <person name="Anderson B.M."/>
            <person name="Newman J.D."/>
        </authorList>
    </citation>
    <scope>NUCLEOTIDE SEQUENCE [LARGE SCALE GENOMIC DNA]</scope>
    <source>
        <strain evidence="1 2">KACC 16221</strain>
    </source>
</reference>
<dbReference type="Proteomes" id="UP000031246">
    <property type="component" value="Unassembled WGS sequence"/>
</dbReference>
<accession>A0A0C1FUK9</accession>
<keyword evidence="2" id="KW-1185">Reference proteome</keyword>
<proteinExistence type="predicted"/>
<comment type="caution">
    <text evidence="1">The sequence shown here is derived from an EMBL/GenBank/DDBJ whole genome shotgun (WGS) entry which is preliminary data.</text>
</comment>
<evidence type="ECO:0008006" key="3">
    <source>
        <dbReference type="Google" id="ProtNLM"/>
    </source>
</evidence>
<protein>
    <recommendedName>
        <fullName evidence="3">Mobilization protein</fullName>
    </recommendedName>
</protein>
<dbReference type="OrthoDB" id="678846at2"/>
<name>A0A0C1FUK9_9SPHI</name>
<organism evidence="1 2">
    <name type="scientific">Pedobacter kyungheensis</name>
    <dbReference type="NCBI Taxonomy" id="1069985"/>
    <lineage>
        <taxon>Bacteria</taxon>
        <taxon>Pseudomonadati</taxon>
        <taxon>Bacteroidota</taxon>
        <taxon>Sphingobacteriia</taxon>
        <taxon>Sphingobacteriales</taxon>
        <taxon>Sphingobacteriaceae</taxon>
        <taxon>Pedobacter</taxon>
    </lineage>
</organism>
<evidence type="ECO:0000313" key="1">
    <source>
        <dbReference type="EMBL" id="KIA96597.1"/>
    </source>
</evidence>
<gene>
    <name evidence="1" type="ORF">OC25_02360</name>
</gene>
<evidence type="ECO:0000313" key="2">
    <source>
        <dbReference type="Proteomes" id="UP000031246"/>
    </source>
</evidence>
<dbReference type="AlphaFoldDB" id="A0A0C1FUK9"/>
<dbReference type="RefSeq" id="WP_039471282.1">
    <property type="nucleotide sequence ID" value="NZ_JSYN01000002.1"/>
</dbReference>
<sequence length="136" mass="15877">MGRTKKQDSDQLLKHVLRIRIDEKTFKRLEKLVSTSDCRSACAAARKIITGARINVFYRSDEMGAVMEELAMIRREIRSIGININQQTHYFNACEQTSQKWFYVNRTLEIYKPIDRKIEQLLAIANQLALKWLQGS</sequence>
<dbReference type="EMBL" id="JSYN01000002">
    <property type="protein sequence ID" value="KIA96597.1"/>
    <property type="molecule type" value="Genomic_DNA"/>
</dbReference>